<dbReference type="AlphaFoldDB" id="A0AAD4LEA8"/>
<dbReference type="Proteomes" id="UP001201163">
    <property type="component" value="Unassembled WGS sequence"/>
</dbReference>
<organism evidence="1 2">
    <name type="scientific">Lactarius akahatsu</name>
    <dbReference type="NCBI Taxonomy" id="416441"/>
    <lineage>
        <taxon>Eukaryota</taxon>
        <taxon>Fungi</taxon>
        <taxon>Dikarya</taxon>
        <taxon>Basidiomycota</taxon>
        <taxon>Agaricomycotina</taxon>
        <taxon>Agaricomycetes</taxon>
        <taxon>Russulales</taxon>
        <taxon>Russulaceae</taxon>
        <taxon>Lactarius</taxon>
    </lineage>
</organism>
<accession>A0AAD4LEA8</accession>
<gene>
    <name evidence="1" type="ORF">EDB92DRAFT_2104708</name>
</gene>
<protein>
    <submittedName>
        <fullName evidence="1">Uncharacterized protein</fullName>
    </submittedName>
</protein>
<evidence type="ECO:0000313" key="2">
    <source>
        <dbReference type="Proteomes" id="UP001201163"/>
    </source>
</evidence>
<dbReference type="EMBL" id="JAKELL010000042">
    <property type="protein sequence ID" value="KAH8988424.1"/>
    <property type="molecule type" value="Genomic_DNA"/>
</dbReference>
<evidence type="ECO:0000313" key="1">
    <source>
        <dbReference type="EMBL" id="KAH8988424.1"/>
    </source>
</evidence>
<reference evidence="1" key="1">
    <citation type="submission" date="2022-01" db="EMBL/GenBank/DDBJ databases">
        <title>Comparative genomics reveals a dynamic genome evolution in the ectomycorrhizal milk-cap (Lactarius) mushrooms.</title>
        <authorList>
            <consortium name="DOE Joint Genome Institute"/>
            <person name="Lebreton A."/>
            <person name="Tang N."/>
            <person name="Kuo A."/>
            <person name="LaButti K."/>
            <person name="Drula E."/>
            <person name="Barry K."/>
            <person name="Clum A."/>
            <person name="Lipzen A."/>
            <person name="Mousain D."/>
            <person name="Ng V."/>
            <person name="Wang R."/>
            <person name="Wang X."/>
            <person name="Dai Y."/>
            <person name="Henrissat B."/>
            <person name="Grigoriev I.V."/>
            <person name="Guerin-Laguette A."/>
            <person name="Yu F."/>
            <person name="Martin F.M."/>
        </authorList>
    </citation>
    <scope>NUCLEOTIDE SEQUENCE</scope>
    <source>
        <strain evidence="1">QP</strain>
    </source>
</reference>
<proteinExistence type="predicted"/>
<comment type="caution">
    <text evidence="1">The sequence shown here is derived from an EMBL/GenBank/DDBJ whole genome shotgun (WGS) entry which is preliminary data.</text>
</comment>
<keyword evidence="2" id="KW-1185">Reference proteome</keyword>
<sequence length="513" mass="55947">MNQHATLRASVVLASYYYVALPNLKYGRGIFTIAYRVLSRPALAFAPHGDYLGSQRRVALPPRRRTRQPASLLQSEPVTQYLPRRFDPLPIRPPQPPQPQTSVASAMRRTSGSRLLREQCHSSISWNDFTFSMHSADEGQKGTALLTRLRAPCCCLSRTSRSELRKTRSVHGQEWPATALAQVSDRFSTPRSRGKAGDGFPDCPAPTPALAMHVVVRTSRRPARSTCKSACVPLAQVQVVGVICHAGAAPAGAGCPSVSQTPSIVPPNMTRSAPTSTVVRSVYAFVPWKSAGPEEHHMAVVAARGKIDGGERRVLEDLATSRGNTTPRAIDTMCCFDPIYITVLSISLSDDPWPSTPHQKCVLVVSSSSLYTFVNVSHITVFSKWQVMTHFTVSADVPRCILLACVLGDSDCIPNICAYNTRGLGEWGSCEALAGGRCGEREPGIPEHVTVVALMAVSGVDNTSSRKSKQLEVLYVGQWIDLEQIWIAGLRWDTSSSTSVLMSMLRAVQFDFE</sequence>
<name>A0AAD4LEA8_9AGAM</name>